<feature type="domain" description="DUF6299" evidence="2">
    <location>
        <begin position="35"/>
        <end position="146"/>
    </location>
</feature>
<evidence type="ECO:0000313" key="4">
    <source>
        <dbReference type="Proteomes" id="UP000419138"/>
    </source>
</evidence>
<feature type="signal peptide" evidence="1">
    <location>
        <begin position="1"/>
        <end position="30"/>
    </location>
</feature>
<organism evidence="3 4">
    <name type="scientific">Streptomyces jumonjinensis</name>
    <dbReference type="NCBI Taxonomy" id="1945"/>
    <lineage>
        <taxon>Bacteria</taxon>
        <taxon>Bacillati</taxon>
        <taxon>Actinomycetota</taxon>
        <taxon>Actinomycetes</taxon>
        <taxon>Kitasatosporales</taxon>
        <taxon>Streptomycetaceae</taxon>
        <taxon>Streptomyces</taxon>
    </lineage>
</organism>
<dbReference type="Proteomes" id="UP000419138">
    <property type="component" value="Unassembled WGS sequence"/>
</dbReference>
<dbReference type="EMBL" id="VCLA01000061">
    <property type="protein sequence ID" value="MQT00083.1"/>
    <property type="molecule type" value="Genomic_DNA"/>
</dbReference>
<protein>
    <recommendedName>
        <fullName evidence="2">DUF6299 domain-containing protein</fullName>
    </recommendedName>
</protein>
<keyword evidence="1" id="KW-0732">Signal</keyword>
<evidence type="ECO:0000256" key="1">
    <source>
        <dbReference type="SAM" id="SignalP"/>
    </source>
</evidence>
<comment type="caution">
    <text evidence="3">The sequence shown here is derived from an EMBL/GenBank/DDBJ whole genome shotgun (WGS) entry which is preliminary data.</text>
</comment>
<gene>
    <name evidence="3" type="ORF">FF041_07570</name>
</gene>
<sequence length="147" mass="15357">MINARRTTLISSVCIAAALTAGLVSGSASAQFAPDTITIAPTGRIAQDGAITLSGTYRCSSLRSRSGPVLIGSHAAQGDARAEIDGLQATCDDRVHTWRETARGLRPLTPGTARGEATLIHLDSSNGFVPFPVILNADSTDLTLRKR</sequence>
<dbReference type="RefSeq" id="WP_153521564.1">
    <property type="nucleotide sequence ID" value="NZ_JBEPDZ010000040.1"/>
</dbReference>
<proteinExistence type="predicted"/>
<dbReference type="AlphaFoldDB" id="A0A646KCX4"/>
<reference evidence="3 4" key="1">
    <citation type="submission" date="2019-05" db="EMBL/GenBank/DDBJ databases">
        <title>Comparative genomics and metabolomics analyses of clavulanic acid producing Streptomyces species provides insight into specialized metabolism and evolution of beta-lactam biosynthetic gene clusters.</title>
        <authorList>
            <person name="Moore M.A."/>
            <person name="Cruz-Morales P."/>
            <person name="Barona Gomez F."/>
            <person name="Kapil T."/>
        </authorList>
    </citation>
    <scope>NUCLEOTIDE SEQUENCE [LARGE SCALE GENOMIC DNA]</scope>
    <source>
        <strain evidence="3 4">NRRL 5741</strain>
    </source>
</reference>
<keyword evidence="4" id="KW-1185">Reference proteome</keyword>
<name>A0A646KCX4_STRJU</name>
<dbReference type="OrthoDB" id="3873198at2"/>
<accession>A0A646KCX4</accession>
<dbReference type="InterPro" id="IPR046266">
    <property type="entry name" value="DUF6299"/>
</dbReference>
<evidence type="ECO:0000313" key="3">
    <source>
        <dbReference type="EMBL" id="MQT00083.1"/>
    </source>
</evidence>
<evidence type="ECO:0000259" key="2">
    <source>
        <dbReference type="Pfam" id="PF19816"/>
    </source>
</evidence>
<feature type="chain" id="PRO_5024882202" description="DUF6299 domain-containing protein" evidence="1">
    <location>
        <begin position="31"/>
        <end position="147"/>
    </location>
</feature>
<dbReference type="Pfam" id="PF19816">
    <property type="entry name" value="DUF6299"/>
    <property type="match status" value="1"/>
</dbReference>